<keyword evidence="2" id="KW-1185">Reference proteome</keyword>
<organism evidence="1 2">
    <name type="scientific">Novosphingobium mathurense</name>
    <dbReference type="NCBI Taxonomy" id="428990"/>
    <lineage>
        <taxon>Bacteria</taxon>
        <taxon>Pseudomonadati</taxon>
        <taxon>Pseudomonadota</taxon>
        <taxon>Alphaproteobacteria</taxon>
        <taxon>Sphingomonadales</taxon>
        <taxon>Sphingomonadaceae</taxon>
        <taxon>Novosphingobium</taxon>
    </lineage>
</organism>
<gene>
    <name evidence="1" type="ORF">SAMN06295987_104113</name>
</gene>
<sequence length="62" mass="7416">MDLNQLLYHHQIALMRKVDDEAPQHCGSRFDLVSHYERRISKLRQEMGTTQYPYWPDGQAQL</sequence>
<dbReference type="AlphaFoldDB" id="A0A1U6I3J5"/>
<dbReference type="EMBL" id="FVZE01000004">
    <property type="protein sequence ID" value="SLK02584.1"/>
    <property type="molecule type" value="Genomic_DNA"/>
</dbReference>
<evidence type="ECO:0000313" key="1">
    <source>
        <dbReference type="EMBL" id="SLK02584.1"/>
    </source>
</evidence>
<accession>A0A1U6I3J5</accession>
<evidence type="ECO:0000313" key="2">
    <source>
        <dbReference type="Proteomes" id="UP000190989"/>
    </source>
</evidence>
<reference evidence="2" key="1">
    <citation type="submission" date="2017-02" db="EMBL/GenBank/DDBJ databases">
        <authorList>
            <person name="Varghese N."/>
            <person name="Submissions S."/>
        </authorList>
    </citation>
    <scope>NUCLEOTIDE SEQUENCE [LARGE SCALE GENOMIC DNA]</scope>
    <source>
        <strain evidence="2">SM117</strain>
    </source>
</reference>
<protein>
    <submittedName>
        <fullName evidence="1">Uncharacterized protein</fullName>
    </submittedName>
</protein>
<dbReference type="Proteomes" id="UP000190989">
    <property type="component" value="Unassembled WGS sequence"/>
</dbReference>
<proteinExistence type="predicted"/>
<name>A0A1U6I3J5_9SPHN</name>
<dbReference type="RefSeq" id="WP_054945337.1">
    <property type="nucleotide sequence ID" value="NZ_FVZE01000004.1"/>
</dbReference>
<dbReference type="STRING" id="428990.SAMN06295987_104113"/>